<reference evidence="1" key="2">
    <citation type="journal article" date="2015" name="Fish Shellfish Immunol.">
        <title>Early steps in the European eel (Anguilla anguilla)-Vibrio vulnificus interaction in the gills: Role of the RtxA13 toxin.</title>
        <authorList>
            <person name="Callol A."/>
            <person name="Pajuelo D."/>
            <person name="Ebbesson L."/>
            <person name="Teles M."/>
            <person name="MacKenzie S."/>
            <person name="Amaro C."/>
        </authorList>
    </citation>
    <scope>NUCLEOTIDE SEQUENCE</scope>
</reference>
<accession>A0A0E9RVF3</accession>
<dbReference type="EMBL" id="GBXM01075411">
    <property type="protein sequence ID" value="JAH33166.1"/>
    <property type="molecule type" value="Transcribed_RNA"/>
</dbReference>
<reference evidence="1" key="1">
    <citation type="submission" date="2014-11" db="EMBL/GenBank/DDBJ databases">
        <authorList>
            <person name="Amaro Gonzalez C."/>
        </authorList>
    </citation>
    <scope>NUCLEOTIDE SEQUENCE</scope>
</reference>
<proteinExistence type="predicted"/>
<dbReference type="AlphaFoldDB" id="A0A0E9RVF3"/>
<protein>
    <submittedName>
        <fullName evidence="1">Uncharacterized protein</fullName>
    </submittedName>
</protein>
<organism evidence="1">
    <name type="scientific">Anguilla anguilla</name>
    <name type="common">European freshwater eel</name>
    <name type="synonym">Muraena anguilla</name>
    <dbReference type="NCBI Taxonomy" id="7936"/>
    <lineage>
        <taxon>Eukaryota</taxon>
        <taxon>Metazoa</taxon>
        <taxon>Chordata</taxon>
        <taxon>Craniata</taxon>
        <taxon>Vertebrata</taxon>
        <taxon>Euteleostomi</taxon>
        <taxon>Actinopterygii</taxon>
        <taxon>Neopterygii</taxon>
        <taxon>Teleostei</taxon>
        <taxon>Anguilliformes</taxon>
        <taxon>Anguillidae</taxon>
        <taxon>Anguilla</taxon>
    </lineage>
</organism>
<name>A0A0E9RVF3_ANGAN</name>
<sequence>MCSSSGLVLRSSSDPQGKLARSAAIVWTAVVLFPFERTALPLFLCLSVYYCSDWEYSTR</sequence>
<dbReference type="EMBL" id="GBXM01077416">
    <property type="protein sequence ID" value="JAH31161.1"/>
    <property type="molecule type" value="Transcribed_RNA"/>
</dbReference>
<evidence type="ECO:0000313" key="1">
    <source>
        <dbReference type="EMBL" id="JAH33166.1"/>
    </source>
</evidence>